<organism evidence="3 4">
    <name type="scientific">Aureispira anguillae</name>
    <dbReference type="NCBI Taxonomy" id="2864201"/>
    <lineage>
        <taxon>Bacteria</taxon>
        <taxon>Pseudomonadati</taxon>
        <taxon>Bacteroidota</taxon>
        <taxon>Saprospiria</taxon>
        <taxon>Saprospirales</taxon>
        <taxon>Saprospiraceae</taxon>
        <taxon>Aureispira</taxon>
    </lineage>
</organism>
<evidence type="ECO:0000313" key="4">
    <source>
        <dbReference type="Proteomes" id="UP001060919"/>
    </source>
</evidence>
<proteinExistence type="predicted"/>
<reference evidence="3" key="1">
    <citation type="submission" date="2022-09" db="EMBL/GenBank/DDBJ databases">
        <title>Aureispira anguillicida sp. nov., isolated from Leptocephalus of Japanese eel Anguilla japonica.</title>
        <authorList>
            <person name="Yuasa K."/>
            <person name="Mekata T."/>
            <person name="Ikunari K."/>
        </authorList>
    </citation>
    <scope>NUCLEOTIDE SEQUENCE</scope>
    <source>
        <strain evidence="3">EL160426</strain>
    </source>
</reference>
<keyword evidence="1" id="KW-1133">Transmembrane helix</keyword>
<sequence length="92" mass="10526">MIKEQKRRTVTKAVSYRAGATIATFSIALIFTGNLELATTIGLTDTVVKFMLFYVNERIWIKINWGYSFSMPKGNDVVQKNQKYAAKTRQQD</sequence>
<dbReference type="EMBL" id="AP026867">
    <property type="protein sequence ID" value="BDS13796.1"/>
    <property type="molecule type" value="Genomic_DNA"/>
</dbReference>
<protein>
    <submittedName>
        <fullName evidence="3">DUF2061 domain-containing protein</fullName>
    </submittedName>
</protein>
<feature type="transmembrane region" description="Helical" evidence="1">
    <location>
        <begin position="14"/>
        <end position="31"/>
    </location>
</feature>
<keyword evidence="1" id="KW-0472">Membrane</keyword>
<dbReference type="KEGG" id="aup:AsAng_0045580"/>
<feature type="domain" description="DUF2061" evidence="2">
    <location>
        <begin position="11"/>
        <end position="60"/>
    </location>
</feature>
<accession>A0A916DW78</accession>
<name>A0A916DW78_9BACT</name>
<evidence type="ECO:0000256" key="1">
    <source>
        <dbReference type="SAM" id="Phobius"/>
    </source>
</evidence>
<gene>
    <name evidence="3" type="ORF">AsAng_0045580</name>
</gene>
<dbReference type="InterPro" id="IPR018638">
    <property type="entry name" value="DUF2061_membrane"/>
</dbReference>
<dbReference type="AlphaFoldDB" id="A0A916DW78"/>
<dbReference type="Proteomes" id="UP001060919">
    <property type="component" value="Chromosome"/>
</dbReference>
<evidence type="ECO:0000313" key="3">
    <source>
        <dbReference type="EMBL" id="BDS13796.1"/>
    </source>
</evidence>
<keyword evidence="4" id="KW-1185">Reference proteome</keyword>
<dbReference type="RefSeq" id="WP_264789047.1">
    <property type="nucleotide sequence ID" value="NZ_AP026867.1"/>
</dbReference>
<evidence type="ECO:0000259" key="2">
    <source>
        <dbReference type="Pfam" id="PF09834"/>
    </source>
</evidence>
<keyword evidence="1" id="KW-0812">Transmembrane</keyword>
<dbReference type="Pfam" id="PF09834">
    <property type="entry name" value="DUF2061"/>
    <property type="match status" value="1"/>
</dbReference>